<reference evidence="5 6" key="1">
    <citation type="submission" date="2015-04" db="EMBL/GenBank/DDBJ databases">
        <title>Draft Genome Sequence of the Novel Agar-Digesting Marine Bacterium Q1.</title>
        <authorList>
            <person name="Li Y."/>
            <person name="Li D."/>
            <person name="Chen G."/>
            <person name="Du Z."/>
        </authorList>
    </citation>
    <scope>NUCLEOTIDE SEQUENCE [LARGE SCALE GENOMIC DNA]</scope>
    <source>
        <strain evidence="5 6">Q1</strain>
    </source>
</reference>
<dbReference type="OrthoDB" id="5592888at2"/>
<proteinExistence type="predicted"/>
<dbReference type="PANTHER" id="PTHR44186">
    <property type="match status" value="1"/>
</dbReference>
<name>A0A0J8JJT4_9ALTE</name>
<dbReference type="PROSITE" id="PS50293">
    <property type="entry name" value="TPR_REGION"/>
    <property type="match status" value="1"/>
</dbReference>
<keyword evidence="6" id="KW-1185">Reference proteome</keyword>
<gene>
    <name evidence="5" type="ORF">XM47_12665</name>
</gene>
<comment type="caution">
    <text evidence="5">The sequence shown here is derived from an EMBL/GenBank/DDBJ whole genome shotgun (WGS) entry which is preliminary data.</text>
</comment>
<dbReference type="SUPFAM" id="SSF48452">
    <property type="entry name" value="TPR-like"/>
    <property type="match status" value="1"/>
</dbReference>
<evidence type="ECO:0000256" key="1">
    <source>
        <dbReference type="ARBA" id="ARBA00022737"/>
    </source>
</evidence>
<protein>
    <submittedName>
        <fullName evidence="5">Uncharacterized protein</fullName>
    </submittedName>
</protein>
<evidence type="ECO:0000313" key="5">
    <source>
        <dbReference type="EMBL" id="KMT64706.1"/>
    </source>
</evidence>
<keyword evidence="2 3" id="KW-0802">TPR repeat</keyword>
<dbReference type="STRING" id="1513271.XM47_12665"/>
<feature type="signal peptide" evidence="4">
    <location>
        <begin position="1"/>
        <end position="28"/>
    </location>
</feature>
<evidence type="ECO:0000313" key="6">
    <source>
        <dbReference type="Proteomes" id="UP000037600"/>
    </source>
</evidence>
<dbReference type="RefSeq" id="WP_048693120.1">
    <property type="nucleotide sequence ID" value="NZ_KQ130494.1"/>
</dbReference>
<feature type="repeat" description="TPR" evidence="3">
    <location>
        <begin position="343"/>
        <end position="376"/>
    </location>
</feature>
<dbReference type="Gene3D" id="1.25.40.10">
    <property type="entry name" value="Tetratricopeptide repeat domain"/>
    <property type="match status" value="3"/>
</dbReference>
<dbReference type="InterPro" id="IPR011990">
    <property type="entry name" value="TPR-like_helical_dom_sf"/>
</dbReference>
<dbReference type="Proteomes" id="UP000037600">
    <property type="component" value="Unassembled WGS sequence"/>
</dbReference>
<dbReference type="Pfam" id="PF13432">
    <property type="entry name" value="TPR_16"/>
    <property type="match status" value="1"/>
</dbReference>
<evidence type="ECO:0000256" key="2">
    <source>
        <dbReference type="ARBA" id="ARBA00022803"/>
    </source>
</evidence>
<dbReference type="PANTHER" id="PTHR44186:SF1">
    <property type="entry name" value="BARDET-BIEDL SYNDROME 4 PROTEIN"/>
    <property type="match status" value="1"/>
</dbReference>
<evidence type="ECO:0000256" key="3">
    <source>
        <dbReference type="PROSITE-ProRule" id="PRU00339"/>
    </source>
</evidence>
<dbReference type="PROSITE" id="PS50005">
    <property type="entry name" value="TPR"/>
    <property type="match status" value="1"/>
</dbReference>
<dbReference type="AlphaFoldDB" id="A0A0J8JJT4"/>
<dbReference type="SMART" id="SM00028">
    <property type="entry name" value="TPR"/>
    <property type="match status" value="4"/>
</dbReference>
<evidence type="ECO:0000256" key="4">
    <source>
        <dbReference type="SAM" id="SignalP"/>
    </source>
</evidence>
<organism evidence="5 6">
    <name type="scientific">Catenovulum maritimum</name>
    <dbReference type="NCBI Taxonomy" id="1513271"/>
    <lineage>
        <taxon>Bacteria</taxon>
        <taxon>Pseudomonadati</taxon>
        <taxon>Pseudomonadota</taxon>
        <taxon>Gammaproteobacteria</taxon>
        <taxon>Alteromonadales</taxon>
        <taxon>Alteromonadaceae</taxon>
        <taxon>Catenovulum</taxon>
    </lineage>
</organism>
<keyword evidence="1" id="KW-0677">Repeat</keyword>
<dbReference type="PATRIC" id="fig|1513271.3.peg.2584"/>
<dbReference type="SUPFAM" id="SSF81901">
    <property type="entry name" value="HCP-like"/>
    <property type="match status" value="1"/>
</dbReference>
<feature type="chain" id="PRO_5005301234" evidence="4">
    <location>
        <begin position="29"/>
        <end position="433"/>
    </location>
</feature>
<dbReference type="EMBL" id="LAZL01000021">
    <property type="protein sequence ID" value="KMT64706.1"/>
    <property type="molecule type" value="Genomic_DNA"/>
</dbReference>
<dbReference type="InterPro" id="IPR019734">
    <property type="entry name" value="TPR_rpt"/>
</dbReference>
<accession>A0A0J8JJT4</accession>
<sequence>MKLSRLILTALLYGSVVTGVSLPNLAVAAEEKKKPAKPKTPEQIALEAKKKKRPVEVMSEKVGKQVGEAYTLALEDKLKEAIAAFKEIEPKKEFDNAYVNRLLGILYAQDGDYKLAYKHIKIAADLDVLGWDDQASSYQILATLSLSEEKYADTIMYYDKWYEFTLKHDENAYAAKAYSYYQLKQYDKVIEESDKVIKYAKKPKSDPYQMKMTAYLDTKQNDKAIEVANDALKVFPEDKKWWLILGQLYLSQENFEKALSSYVLSEKQGFFTKENEYILLGQLYSMQGTPYKGAVILEEQIKKGLVKKTAKNLGYIATYYRQAMNFEEAADTYMLSGAESNDPEDYRKAGESYNLAGDYKKAIKAYKKALELDSPKADLVKNALIDVSFYAEDYKSAYKYAKESLESKKYSKSAKGWIAYIKETAKRKGVDYD</sequence>
<keyword evidence="4" id="KW-0732">Signal</keyword>